<dbReference type="RefSeq" id="WP_141609766.1">
    <property type="nucleotide sequence ID" value="NZ_VIGC02000009.1"/>
</dbReference>
<comment type="similarity">
    <text evidence="1">Belongs to the ROK (NagC/XylR) family.</text>
</comment>
<dbReference type="InParanoid" id="A0A540VJB9"/>
<dbReference type="NCBIfam" id="NF045942">
    <property type="entry name" value="PolPhglucPhase"/>
    <property type="match status" value="1"/>
</dbReference>
<dbReference type="AlphaFoldDB" id="A0A540VJB9"/>
<reference evidence="2 3" key="1">
    <citation type="submission" date="2019-06" db="EMBL/GenBank/DDBJ databases">
        <title>Genome sequence of Litorilinea aerophila BAA-2444.</title>
        <authorList>
            <person name="Maclea K.S."/>
            <person name="Maurais E.G."/>
            <person name="Iannazzi L.C."/>
        </authorList>
    </citation>
    <scope>NUCLEOTIDE SEQUENCE [LARGE SCALE GENOMIC DNA]</scope>
    <source>
        <strain evidence="2 3">ATCC BAA-2444</strain>
    </source>
</reference>
<dbReference type="PANTHER" id="PTHR18964">
    <property type="entry name" value="ROK (REPRESSOR, ORF, KINASE) FAMILY"/>
    <property type="match status" value="1"/>
</dbReference>
<comment type="caution">
    <text evidence="2">The sequence shown here is derived from an EMBL/GenBank/DDBJ whole genome shotgun (WGS) entry which is preliminary data.</text>
</comment>
<protein>
    <submittedName>
        <fullName evidence="2">ROK family protein</fullName>
    </submittedName>
</protein>
<dbReference type="OrthoDB" id="9795247at2"/>
<dbReference type="Proteomes" id="UP000317371">
    <property type="component" value="Unassembled WGS sequence"/>
</dbReference>
<dbReference type="SUPFAM" id="SSF53067">
    <property type="entry name" value="Actin-like ATPase domain"/>
    <property type="match status" value="1"/>
</dbReference>
<dbReference type="InterPro" id="IPR000600">
    <property type="entry name" value="ROK"/>
</dbReference>
<gene>
    <name evidence="2" type="ORF">FKZ61_09035</name>
</gene>
<keyword evidence="3" id="KW-1185">Reference proteome</keyword>
<organism evidence="2 3">
    <name type="scientific">Litorilinea aerophila</name>
    <dbReference type="NCBI Taxonomy" id="1204385"/>
    <lineage>
        <taxon>Bacteria</taxon>
        <taxon>Bacillati</taxon>
        <taxon>Chloroflexota</taxon>
        <taxon>Caldilineae</taxon>
        <taxon>Caldilineales</taxon>
        <taxon>Caldilineaceae</taxon>
        <taxon>Litorilinea</taxon>
    </lineage>
</organism>
<dbReference type="CDD" id="cd24058">
    <property type="entry name" value="ASKHA_NBD_ROK_PPGK"/>
    <property type="match status" value="1"/>
</dbReference>
<dbReference type="Pfam" id="PF00480">
    <property type="entry name" value="ROK"/>
    <property type="match status" value="1"/>
</dbReference>
<dbReference type="EMBL" id="VIGC01000009">
    <property type="protein sequence ID" value="TQE96213.1"/>
    <property type="molecule type" value="Genomic_DNA"/>
</dbReference>
<evidence type="ECO:0000313" key="2">
    <source>
        <dbReference type="EMBL" id="TQE96213.1"/>
    </source>
</evidence>
<evidence type="ECO:0000313" key="3">
    <source>
        <dbReference type="Proteomes" id="UP000317371"/>
    </source>
</evidence>
<proteinExistence type="inferred from homology"/>
<sequence>MEILGIDIGGSGIKGAPVDVDTGELVAERHRIPTPRPSKPEAVAEVVAQLASHFDWHGPIGCTFPAIVRHGVVYSAANVDESWIGVDAVRLFQKATGSPVRVLNDADAAGIGEMVLGAGRNRRGVVIMLTFGTGIGTAIFVDGHLLPNTEFGHLPIRGKDAEHRAAARVRKEEGLSWAQWAERVNEFLAQMEFFFSPDLFIIGGGVSKKQHKFLHHLKARAEIVPAQLLNNAGIIGAALAARELA</sequence>
<name>A0A540VJB9_9CHLR</name>
<evidence type="ECO:0000256" key="1">
    <source>
        <dbReference type="ARBA" id="ARBA00006479"/>
    </source>
</evidence>
<dbReference type="InterPro" id="IPR043129">
    <property type="entry name" value="ATPase_NBD"/>
</dbReference>
<dbReference type="PANTHER" id="PTHR18964:SF146">
    <property type="entry name" value="POLYPHOSPHATE GLUCOKINASE"/>
    <property type="match status" value="1"/>
</dbReference>
<dbReference type="Gene3D" id="3.30.420.40">
    <property type="match status" value="2"/>
</dbReference>
<accession>A0A540VJB9</accession>